<dbReference type="PROSITE" id="PS51257">
    <property type="entry name" value="PROKAR_LIPOPROTEIN"/>
    <property type="match status" value="1"/>
</dbReference>
<dbReference type="AlphaFoldDB" id="A0A4Q6XFQ4"/>
<gene>
    <name evidence="2" type="ORF">EWE74_15215</name>
</gene>
<name>A0A4Q6XFQ4_9SPHI</name>
<evidence type="ECO:0000259" key="1">
    <source>
        <dbReference type="Pfam" id="PF21294"/>
    </source>
</evidence>
<keyword evidence="3" id="KW-1185">Reference proteome</keyword>
<dbReference type="OrthoDB" id="1329056at2"/>
<sequence>MIKLMKKSKRNRLWTIGLVFSVISTGCSKENTSSVFVPDHDIKKPSENTGNPDSRTVDFNRPDGVYTKEQATMDFGADVVMTWQNMDVISNRARVRLPANTLSQGNIVNIDVADGTEYELSFKVRFGEGFDWSRGGKVGFGFHIGNGYTGCNKADNGLGGTARLMWYNPTGTKTNKVTTGTYFRPYVYYRDMPENCGNSFGRQSKQLATDTWYTVKIKVKSNTGSNTDGMVSYEVDGENLLTQNLRWTTNDNYGKIKYITFHSFRGGSQEYWQSATDGYIYYDDLVYTRIAK</sequence>
<organism evidence="2 3">
    <name type="scientific">Sphingobacterium corticibacterium</name>
    <dbReference type="NCBI Taxonomy" id="2484746"/>
    <lineage>
        <taxon>Bacteria</taxon>
        <taxon>Pseudomonadati</taxon>
        <taxon>Bacteroidota</taxon>
        <taxon>Sphingobacteriia</taxon>
        <taxon>Sphingobacteriales</taxon>
        <taxon>Sphingobacteriaceae</taxon>
        <taxon>Sphingobacterium</taxon>
    </lineage>
</organism>
<feature type="domain" description="Polysaccharide lyase 14" evidence="1">
    <location>
        <begin position="116"/>
        <end position="284"/>
    </location>
</feature>
<dbReference type="EMBL" id="SGIT01000003">
    <property type="protein sequence ID" value="RZF58681.1"/>
    <property type="molecule type" value="Genomic_DNA"/>
</dbReference>
<reference evidence="2 3" key="1">
    <citation type="submission" date="2019-02" db="EMBL/GenBank/DDBJ databases">
        <authorList>
            <person name="Li Y."/>
        </authorList>
    </citation>
    <scope>NUCLEOTIDE SEQUENCE [LARGE SCALE GENOMIC DNA]</scope>
    <source>
        <strain evidence="2 3">30C10-4-7</strain>
    </source>
</reference>
<evidence type="ECO:0000313" key="3">
    <source>
        <dbReference type="Proteomes" id="UP000292855"/>
    </source>
</evidence>
<dbReference type="PANTHER" id="PTHR40124:SF1">
    <property type="entry name" value="DISAGGREGATASE RELATED REPEAT PROTEIN"/>
    <property type="match status" value="1"/>
</dbReference>
<evidence type="ECO:0000313" key="2">
    <source>
        <dbReference type="EMBL" id="RZF58681.1"/>
    </source>
</evidence>
<accession>A0A4Q6XFQ4</accession>
<protein>
    <recommendedName>
        <fullName evidence="1">Polysaccharide lyase 14 domain-containing protein</fullName>
    </recommendedName>
</protein>
<dbReference type="Proteomes" id="UP000292855">
    <property type="component" value="Unassembled WGS sequence"/>
</dbReference>
<proteinExistence type="predicted"/>
<dbReference type="Pfam" id="PF21294">
    <property type="entry name" value="Polysacc_lyase_14"/>
    <property type="match status" value="1"/>
</dbReference>
<comment type="caution">
    <text evidence="2">The sequence shown here is derived from an EMBL/GenBank/DDBJ whole genome shotgun (WGS) entry which is preliminary data.</text>
</comment>
<dbReference type="Gene3D" id="2.60.120.200">
    <property type="match status" value="1"/>
</dbReference>
<dbReference type="InterPro" id="IPR048958">
    <property type="entry name" value="Polysacc_lyase_14"/>
</dbReference>
<dbReference type="PANTHER" id="PTHR40124">
    <property type="match status" value="1"/>
</dbReference>